<proteinExistence type="predicted"/>
<evidence type="ECO:0000313" key="1">
    <source>
        <dbReference type="EMBL" id="KAK4461026.1"/>
    </source>
</evidence>
<organism evidence="1 2">
    <name type="scientific">Cladorrhinum samala</name>
    <dbReference type="NCBI Taxonomy" id="585594"/>
    <lineage>
        <taxon>Eukaryota</taxon>
        <taxon>Fungi</taxon>
        <taxon>Dikarya</taxon>
        <taxon>Ascomycota</taxon>
        <taxon>Pezizomycotina</taxon>
        <taxon>Sordariomycetes</taxon>
        <taxon>Sordariomycetidae</taxon>
        <taxon>Sordariales</taxon>
        <taxon>Podosporaceae</taxon>
        <taxon>Cladorrhinum</taxon>
    </lineage>
</organism>
<evidence type="ECO:0000313" key="2">
    <source>
        <dbReference type="Proteomes" id="UP001321749"/>
    </source>
</evidence>
<name>A0AAV9HM99_9PEZI</name>
<accession>A0AAV9HM99</accession>
<comment type="caution">
    <text evidence="1">The sequence shown here is derived from an EMBL/GenBank/DDBJ whole genome shotgun (WGS) entry which is preliminary data.</text>
</comment>
<protein>
    <submittedName>
        <fullName evidence="1">Uncharacterized protein</fullName>
    </submittedName>
</protein>
<dbReference type="EMBL" id="MU864999">
    <property type="protein sequence ID" value="KAK4461026.1"/>
    <property type="molecule type" value="Genomic_DNA"/>
</dbReference>
<dbReference type="AlphaFoldDB" id="A0AAV9HM99"/>
<reference evidence="1" key="1">
    <citation type="journal article" date="2023" name="Mol. Phylogenet. Evol.">
        <title>Genome-scale phylogeny and comparative genomics of the fungal order Sordariales.</title>
        <authorList>
            <person name="Hensen N."/>
            <person name="Bonometti L."/>
            <person name="Westerberg I."/>
            <person name="Brannstrom I.O."/>
            <person name="Guillou S."/>
            <person name="Cros-Aarteil S."/>
            <person name="Calhoun S."/>
            <person name="Haridas S."/>
            <person name="Kuo A."/>
            <person name="Mondo S."/>
            <person name="Pangilinan J."/>
            <person name="Riley R."/>
            <person name="LaButti K."/>
            <person name="Andreopoulos B."/>
            <person name="Lipzen A."/>
            <person name="Chen C."/>
            <person name="Yan M."/>
            <person name="Daum C."/>
            <person name="Ng V."/>
            <person name="Clum A."/>
            <person name="Steindorff A."/>
            <person name="Ohm R.A."/>
            <person name="Martin F."/>
            <person name="Silar P."/>
            <person name="Natvig D.O."/>
            <person name="Lalanne C."/>
            <person name="Gautier V."/>
            <person name="Ament-Velasquez S.L."/>
            <person name="Kruys A."/>
            <person name="Hutchinson M.I."/>
            <person name="Powell A.J."/>
            <person name="Barry K."/>
            <person name="Miller A.N."/>
            <person name="Grigoriev I.V."/>
            <person name="Debuchy R."/>
            <person name="Gladieux P."/>
            <person name="Hiltunen Thoren M."/>
            <person name="Johannesson H."/>
        </authorList>
    </citation>
    <scope>NUCLEOTIDE SEQUENCE</scope>
    <source>
        <strain evidence="1">PSN324</strain>
    </source>
</reference>
<keyword evidence="2" id="KW-1185">Reference proteome</keyword>
<dbReference type="Proteomes" id="UP001321749">
    <property type="component" value="Unassembled WGS sequence"/>
</dbReference>
<gene>
    <name evidence="1" type="ORF">QBC42DRAFT_252904</name>
</gene>
<sequence>MSDEEFLARLEPVGTLDFDLIYAIVDRLEEILDRIVAAQNVVPAMSELLLSETLEVIRSNHTMTQTEFRARISDLRTRSQLLEEQKRKTDEEIREVWSRVRAWQTAQLVVGINQALTQTIDPGSMNTSREGRWEFVIPGSRPQLAERIRLHLIKTLELPINDENLWKFTIEASEFEEAVGEITVKAREITTGVRVRLGITYDVVVEWNGDGGVLKMSGMFGIKRWQAGRGAEKTREIRFLRFERY</sequence>
<reference evidence="1" key="2">
    <citation type="submission" date="2023-06" db="EMBL/GenBank/DDBJ databases">
        <authorList>
            <consortium name="Lawrence Berkeley National Laboratory"/>
            <person name="Mondo S.J."/>
            <person name="Hensen N."/>
            <person name="Bonometti L."/>
            <person name="Westerberg I."/>
            <person name="Brannstrom I.O."/>
            <person name="Guillou S."/>
            <person name="Cros-Aarteil S."/>
            <person name="Calhoun S."/>
            <person name="Haridas S."/>
            <person name="Kuo A."/>
            <person name="Pangilinan J."/>
            <person name="Riley R."/>
            <person name="Labutti K."/>
            <person name="Andreopoulos B."/>
            <person name="Lipzen A."/>
            <person name="Chen C."/>
            <person name="Yanf M."/>
            <person name="Daum C."/>
            <person name="Ng V."/>
            <person name="Clum A."/>
            <person name="Steindorff A."/>
            <person name="Ohm R."/>
            <person name="Martin F."/>
            <person name="Silar P."/>
            <person name="Natvig D."/>
            <person name="Lalanne C."/>
            <person name="Gautier V."/>
            <person name="Ament-Velasquez S.L."/>
            <person name="Kruys A."/>
            <person name="Hutchinson M.I."/>
            <person name="Powell A.J."/>
            <person name="Barry K."/>
            <person name="Miller A.N."/>
            <person name="Grigoriev I.V."/>
            <person name="Debuchy R."/>
            <person name="Gladieux P."/>
            <person name="Thoren M.H."/>
            <person name="Johannesson H."/>
        </authorList>
    </citation>
    <scope>NUCLEOTIDE SEQUENCE</scope>
    <source>
        <strain evidence="1">PSN324</strain>
    </source>
</reference>